<dbReference type="PANTHER" id="PTHR33154:SF18">
    <property type="entry name" value="ARSENICAL RESISTANCE OPERON REPRESSOR"/>
    <property type="match status" value="1"/>
</dbReference>
<name>A0ABQ1YJG8_9BACL</name>
<dbReference type="Pfam" id="PF01022">
    <property type="entry name" value="HTH_5"/>
    <property type="match status" value="1"/>
</dbReference>
<keyword evidence="1" id="KW-0805">Transcription regulation</keyword>
<dbReference type="EMBL" id="BMFT01000001">
    <property type="protein sequence ID" value="GGH26946.1"/>
    <property type="molecule type" value="Genomic_DNA"/>
</dbReference>
<dbReference type="InterPro" id="IPR051081">
    <property type="entry name" value="HTH_MetalResp_TranReg"/>
</dbReference>
<evidence type="ECO:0000256" key="1">
    <source>
        <dbReference type="ARBA" id="ARBA00023015"/>
    </source>
</evidence>
<protein>
    <recommendedName>
        <fullName evidence="4">HTH arsR-type domain-containing protein</fullName>
    </recommendedName>
</protein>
<reference evidence="6" key="1">
    <citation type="journal article" date="2019" name="Int. J. Syst. Evol. Microbiol.">
        <title>The Global Catalogue of Microorganisms (GCM) 10K type strain sequencing project: providing services to taxonomists for standard genome sequencing and annotation.</title>
        <authorList>
            <consortium name="The Broad Institute Genomics Platform"/>
            <consortium name="The Broad Institute Genome Sequencing Center for Infectious Disease"/>
            <person name="Wu L."/>
            <person name="Ma J."/>
        </authorList>
    </citation>
    <scope>NUCLEOTIDE SEQUENCE [LARGE SCALE GENOMIC DNA]</scope>
    <source>
        <strain evidence="6">CGMCC 1.12769</strain>
    </source>
</reference>
<dbReference type="InterPro" id="IPR011991">
    <property type="entry name" value="ArsR-like_HTH"/>
</dbReference>
<dbReference type="Proteomes" id="UP000659344">
    <property type="component" value="Unassembled WGS sequence"/>
</dbReference>
<feature type="domain" description="HTH arsR-type" evidence="4">
    <location>
        <begin position="296"/>
        <end position="390"/>
    </location>
</feature>
<proteinExistence type="predicted"/>
<dbReference type="InterPro" id="IPR036390">
    <property type="entry name" value="WH_DNA-bd_sf"/>
</dbReference>
<keyword evidence="3" id="KW-0804">Transcription</keyword>
<dbReference type="SMART" id="SM00418">
    <property type="entry name" value="HTH_ARSR"/>
    <property type="match status" value="1"/>
</dbReference>
<dbReference type="CDD" id="cd00090">
    <property type="entry name" value="HTH_ARSR"/>
    <property type="match status" value="1"/>
</dbReference>
<gene>
    <name evidence="5" type="ORF">GCM10008013_28080</name>
</gene>
<evidence type="ECO:0000259" key="4">
    <source>
        <dbReference type="PROSITE" id="PS50987"/>
    </source>
</evidence>
<organism evidence="5 6">
    <name type="scientific">Paenibacillus segetis</name>
    <dbReference type="NCBI Taxonomy" id="1325360"/>
    <lineage>
        <taxon>Bacteria</taxon>
        <taxon>Bacillati</taxon>
        <taxon>Bacillota</taxon>
        <taxon>Bacilli</taxon>
        <taxon>Bacillales</taxon>
        <taxon>Paenibacillaceae</taxon>
        <taxon>Paenibacillus</taxon>
    </lineage>
</organism>
<evidence type="ECO:0000256" key="2">
    <source>
        <dbReference type="ARBA" id="ARBA00023125"/>
    </source>
</evidence>
<keyword evidence="2" id="KW-0238">DNA-binding</keyword>
<evidence type="ECO:0000313" key="5">
    <source>
        <dbReference type="EMBL" id="GGH26946.1"/>
    </source>
</evidence>
<dbReference type="InterPro" id="IPR001845">
    <property type="entry name" value="HTH_ArsR_DNA-bd_dom"/>
</dbReference>
<dbReference type="SUPFAM" id="SSF46785">
    <property type="entry name" value="Winged helix' DNA-binding domain"/>
    <property type="match status" value="1"/>
</dbReference>
<sequence>MYNCTVYWYAAYKSVKTVVKELSIINITVLKEPNLWFECIELLYRFVNQNDHRNLKENLNHKYNLNSEILEASFAGIIELGEYIFSHLQTPKDRLTFFFAEQGQQQWCNAHVLLTNLFHQDMTFSTSRLRQQFANLSQEERLTQFTDNLLNTLTDRSVSSLSAPIKSESDLIQVIDTLELESQKKWQLLLLYQNYRPRVDELLTILDQAVELFQQKQSLIQPLLDKFYDTYNEELRQDPINYLYEHFRIRLSDSKNIVFTPYLFGCNSVSYIGSHELPVAEKVYIGVLFETIGLIVDQFISDEKICKNLKIISDNSKYEILKSIRNKPAYGQELAEQLNLSTATISHHMSALLTSGFVQIDKQTKRIYYQMDKDRVLSFIEQLKASLMND</sequence>
<comment type="caution">
    <text evidence="5">The sequence shown here is derived from an EMBL/GenBank/DDBJ whole genome shotgun (WGS) entry which is preliminary data.</text>
</comment>
<dbReference type="PANTHER" id="PTHR33154">
    <property type="entry name" value="TRANSCRIPTIONAL REGULATOR, ARSR FAMILY"/>
    <property type="match status" value="1"/>
</dbReference>
<dbReference type="PRINTS" id="PR00778">
    <property type="entry name" value="HTHARSR"/>
</dbReference>
<evidence type="ECO:0000313" key="6">
    <source>
        <dbReference type="Proteomes" id="UP000659344"/>
    </source>
</evidence>
<dbReference type="Gene3D" id="1.10.10.10">
    <property type="entry name" value="Winged helix-like DNA-binding domain superfamily/Winged helix DNA-binding domain"/>
    <property type="match status" value="1"/>
</dbReference>
<evidence type="ECO:0000256" key="3">
    <source>
        <dbReference type="ARBA" id="ARBA00023163"/>
    </source>
</evidence>
<dbReference type="PROSITE" id="PS50987">
    <property type="entry name" value="HTH_ARSR_2"/>
    <property type="match status" value="1"/>
</dbReference>
<accession>A0ABQ1YJG8</accession>
<keyword evidence="6" id="KW-1185">Reference proteome</keyword>
<dbReference type="InterPro" id="IPR036388">
    <property type="entry name" value="WH-like_DNA-bd_sf"/>
</dbReference>